<dbReference type="AlphaFoldDB" id="A0A1T4X6P5"/>
<gene>
    <name evidence="6" type="ORF">SAMN02745704_01843</name>
</gene>
<feature type="domain" description="Zinc finger DksA/TraR C4-type" evidence="5">
    <location>
        <begin position="81"/>
        <end position="109"/>
    </location>
</feature>
<dbReference type="SUPFAM" id="SSF57716">
    <property type="entry name" value="Glucocorticoid receptor-like (DNA-binding domain)"/>
    <property type="match status" value="1"/>
</dbReference>
<dbReference type="Proteomes" id="UP000190027">
    <property type="component" value="Unassembled WGS sequence"/>
</dbReference>
<name>A0A1T4X6P5_9BACT</name>
<evidence type="ECO:0000256" key="1">
    <source>
        <dbReference type="ARBA" id="ARBA00022723"/>
    </source>
</evidence>
<dbReference type="PROSITE" id="PS51128">
    <property type="entry name" value="ZF_DKSA_2"/>
    <property type="match status" value="1"/>
</dbReference>
<evidence type="ECO:0000259" key="5">
    <source>
        <dbReference type="Pfam" id="PF01258"/>
    </source>
</evidence>
<evidence type="ECO:0000313" key="7">
    <source>
        <dbReference type="Proteomes" id="UP000190027"/>
    </source>
</evidence>
<keyword evidence="3" id="KW-0862">Zinc</keyword>
<sequence length="111" mass="12404">MNDADRDRMKRCLAEEMERCRAEIARLETTADPVAVDSAVGRLSRMDTLVNQGVSGQSLSKARRRLLLLDRALRNADYPGFGECVECGNPIPVKRLLLVPETEYCVHCAPE</sequence>
<keyword evidence="2" id="KW-0863">Zinc-finger</keyword>
<keyword evidence="7" id="KW-1185">Reference proteome</keyword>
<dbReference type="GO" id="GO:0008270">
    <property type="term" value="F:zinc ion binding"/>
    <property type="evidence" value="ECO:0007669"/>
    <property type="project" value="UniProtKB-KW"/>
</dbReference>
<proteinExistence type="predicted"/>
<evidence type="ECO:0000256" key="4">
    <source>
        <dbReference type="PROSITE-ProRule" id="PRU00510"/>
    </source>
</evidence>
<reference evidence="6 7" key="1">
    <citation type="submission" date="2017-02" db="EMBL/GenBank/DDBJ databases">
        <authorList>
            <person name="Peterson S.W."/>
        </authorList>
    </citation>
    <scope>NUCLEOTIDE SEQUENCE [LARGE SCALE GENOMIC DNA]</scope>
    <source>
        <strain evidence="6 7">DSM 16080</strain>
    </source>
</reference>
<dbReference type="OrthoDB" id="1121111at2"/>
<evidence type="ECO:0000256" key="3">
    <source>
        <dbReference type="ARBA" id="ARBA00022833"/>
    </source>
</evidence>
<dbReference type="RefSeq" id="WP_078717404.1">
    <property type="nucleotide sequence ID" value="NZ_FUYC01000008.1"/>
</dbReference>
<dbReference type="Gene3D" id="1.20.120.910">
    <property type="entry name" value="DksA, coiled-coil domain"/>
    <property type="match status" value="1"/>
</dbReference>
<evidence type="ECO:0000313" key="6">
    <source>
        <dbReference type="EMBL" id="SKA85303.1"/>
    </source>
</evidence>
<evidence type="ECO:0000256" key="2">
    <source>
        <dbReference type="ARBA" id="ARBA00022771"/>
    </source>
</evidence>
<dbReference type="EMBL" id="FUYC01000008">
    <property type="protein sequence ID" value="SKA85303.1"/>
    <property type="molecule type" value="Genomic_DNA"/>
</dbReference>
<protein>
    <submittedName>
        <fullName evidence="6">Transcriptional regulator, TraR/DksA family</fullName>
    </submittedName>
</protein>
<accession>A0A1T4X6P5</accession>
<feature type="zinc finger region" description="dksA C4-type" evidence="4">
    <location>
        <begin position="84"/>
        <end position="108"/>
    </location>
</feature>
<organism evidence="6 7">
    <name type="scientific">Paucidesulfovibrio gracilis DSM 16080</name>
    <dbReference type="NCBI Taxonomy" id="1121449"/>
    <lineage>
        <taxon>Bacteria</taxon>
        <taxon>Pseudomonadati</taxon>
        <taxon>Thermodesulfobacteriota</taxon>
        <taxon>Desulfovibrionia</taxon>
        <taxon>Desulfovibrionales</taxon>
        <taxon>Desulfovibrionaceae</taxon>
        <taxon>Paucidesulfovibrio</taxon>
    </lineage>
</organism>
<dbReference type="STRING" id="1121449.SAMN02745704_01843"/>
<dbReference type="InterPro" id="IPR000962">
    <property type="entry name" value="Znf_DskA_TraR"/>
</dbReference>
<dbReference type="Pfam" id="PF01258">
    <property type="entry name" value="zf-dskA_traR"/>
    <property type="match status" value="1"/>
</dbReference>
<keyword evidence="1" id="KW-0479">Metal-binding</keyword>